<reference evidence="2 3" key="1">
    <citation type="journal article" date="2021" name="J. Hered.">
        <title>A chromosome-level genome assembly of the parasitoid wasp, Cotesia glomerata (Hymenoptera: Braconidae).</title>
        <authorList>
            <person name="Pinto B.J."/>
            <person name="Weis J.J."/>
            <person name="Gamble T."/>
            <person name="Ode P.J."/>
            <person name="Paul R."/>
            <person name="Zaspel J.M."/>
        </authorList>
    </citation>
    <scope>NUCLEOTIDE SEQUENCE [LARGE SCALE GENOMIC DNA]</scope>
    <source>
        <strain evidence="2">CgM1</strain>
    </source>
</reference>
<comment type="caution">
    <text evidence="2">The sequence shown here is derived from an EMBL/GenBank/DDBJ whole genome shotgun (WGS) entry which is preliminary data.</text>
</comment>
<feature type="region of interest" description="Disordered" evidence="1">
    <location>
        <begin position="278"/>
        <end position="300"/>
    </location>
</feature>
<feature type="compositionally biased region" description="Basic and acidic residues" evidence="1">
    <location>
        <begin position="238"/>
        <end position="252"/>
    </location>
</feature>
<feature type="compositionally biased region" description="Polar residues" evidence="1">
    <location>
        <begin position="398"/>
        <end position="420"/>
    </location>
</feature>
<feature type="region of interest" description="Disordered" evidence="1">
    <location>
        <begin position="1"/>
        <end position="39"/>
    </location>
</feature>
<feature type="region of interest" description="Disordered" evidence="1">
    <location>
        <begin position="72"/>
        <end position="126"/>
    </location>
</feature>
<feature type="compositionally biased region" description="Basic residues" evidence="1">
    <location>
        <begin position="522"/>
        <end position="534"/>
    </location>
</feature>
<feature type="compositionally biased region" description="Low complexity" evidence="1">
    <location>
        <begin position="81"/>
        <end position="98"/>
    </location>
</feature>
<feature type="region of interest" description="Disordered" evidence="1">
    <location>
        <begin position="398"/>
        <end position="609"/>
    </location>
</feature>
<feature type="compositionally biased region" description="Polar residues" evidence="1">
    <location>
        <begin position="432"/>
        <end position="443"/>
    </location>
</feature>
<feature type="compositionally biased region" description="Polar residues" evidence="1">
    <location>
        <begin position="279"/>
        <end position="300"/>
    </location>
</feature>
<feature type="compositionally biased region" description="Low complexity" evidence="1">
    <location>
        <begin position="456"/>
        <end position="475"/>
    </location>
</feature>
<evidence type="ECO:0000313" key="3">
    <source>
        <dbReference type="Proteomes" id="UP000826195"/>
    </source>
</evidence>
<feature type="region of interest" description="Disordered" evidence="1">
    <location>
        <begin position="222"/>
        <end position="252"/>
    </location>
</feature>
<feature type="compositionally biased region" description="Low complexity" evidence="1">
    <location>
        <begin position="485"/>
        <end position="504"/>
    </location>
</feature>
<evidence type="ECO:0000256" key="1">
    <source>
        <dbReference type="SAM" id="MobiDB-lite"/>
    </source>
</evidence>
<keyword evidence="3" id="KW-1185">Reference proteome</keyword>
<evidence type="ECO:0000313" key="2">
    <source>
        <dbReference type="EMBL" id="KAH0552478.1"/>
    </source>
</evidence>
<dbReference type="EMBL" id="JAHXZJ010001492">
    <property type="protein sequence ID" value="KAH0552478.1"/>
    <property type="molecule type" value="Genomic_DNA"/>
</dbReference>
<sequence>MIDSESEYDDVEPVMPLNSTANSIQDTENIRSPPQTQINLESSTSNVEISMNNDHFTVECNDEVIGIENNKSLTDRGNLNSSTLESVDDSSSNNNNDNCDGEDYQNDNSSNDSDVEDYSDADNTMSSLPNRCLVKELQNDRELMLPISAILVRDPDTGLLTTASKADIELQVPIYMQSGENVVEVMMIRYAETKRDLLSYQRSASKKRIQIRKKLSLTPYESRTRSKIVPQKSNQRQLIKESQTKKKSFQKAEKTARAKSVVTSDNAIMELLNADKENNNISNNIPMQKENLNNGENSGRNMTQLLSVLTVPRTESSYEESSRTPFSPPLIENILPKHTSISTRREPFKTLQSHLMHQNPPRDRPSLIQQEVLTTPPSHSSRQSTSSGQRIPRSLQQEFSIGSESRSSQLSTPTQRSTPRLLQRETSKTPRSHLSGQSTSSGQRIRRLLRQEFSTTPESRSSQLSTSSQQNTSPPLQRETSKTPQSHSSRQSISSKQSASRSTSGDNPRTRTPYSLDVRTSSKTHAHRSAHGNKRGASQSEPSKPYRTSRANADTSNHRYNQEALRSPRSPSRSRQSSSSPNSNSTSRSSSSSSRSSSSRSSNDLDEMVSKSELRHGFKLFRKRMISDVEKIIKQHNLGRPSSTNGKVRIEGILLDAKNFLRALLAKRMSLRAKRLMRAYWTEEERDRLIIRQNKRFPNAMIVSSQNYNDIIHLCYALQRTRFLKHTRKQNPEHNVYKWVTDFLKNDRLARKKQKKSRTAQNRQSRAKSI</sequence>
<dbReference type="AlphaFoldDB" id="A0AAV7IHH3"/>
<proteinExistence type="predicted"/>
<feature type="region of interest" description="Disordered" evidence="1">
    <location>
        <begin position="750"/>
        <end position="770"/>
    </location>
</feature>
<feature type="region of interest" description="Disordered" evidence="1">
    <location>
        <begin position="312"/>
        <end position="332"/>
    </location>
</feature>
<organism evidence="2 3">
    <name type="scientific">Cotesia glomerata</name>
    <name type="common">Lepidopteran parasitic wasp</name>
    <name type="synonym">Apanteles glomeratus</name>
    <dbReference type="NCBI Taxonomy" id="32391"/>
    <lineage>
        <taxon>Eukaryota</taxon>
        <taxon>Metazoa</taxon>
        <taxon>Ecdysozoa</taxon>
        <taxon>Arthropoda</taxon>
        <taxon>Hexapoda</taxon>
        <taxon>Insecta</taxon>
        <taxon>Pterygota</taxon>
        <taxon>Neoptera</taxon>
        <taxon>Endopterygota</taxon>
        <taxon>Hymenoptera</taxon>
        <taxon>Apocrita</taxon>
        <taxon>Ichneumonoidea</taxon>
        <taxon>Braconidae</taxon>
        <taxon>Microgastrinae</taxon>
        <taxon>Cotesia</taxon>
    </lineage>
</organism>
<feature type="compositionally biased region" description="Polar residues" evidence="1">
    <location>
        <begin position="505"/>
        <end position="521"/>
    </location>
</feature>
<gene>
    <name evidence="2" type="ORF">KQX54_010699</name>
</gene>
<name>A0AAV7IHH3_COTGL</name>
<feature type="compositionally biased region" description="Acidic residues" evidence="1">
    <location>
        <begin position="1"/>
        <end position="12"/>
    </location>
</feature>
<feature type="compositionally biased region" description="Polar residues" evidence="1">
    <location>
        <begin position="17"/>
        <end position="39"/>
    </location>
</feature>
<dbReference type="Proteomes" id="UP000826195">
    <property type="component" value="Unassembled WGS sequence"/>
</dbReference>
<accession>A0AAV7IHH3</accession>
<feature type="compositionally biased region" description="Low complexity" evidence="1">
    <location>
        <begin position="567"/>
        <end position="602"/>
    </location>
</feature>
<protein>
    <submittedName>
        <fullName evidence="2">Uncharacterized protein</fullName>
    </submittedName>
</protein>